<dbReference type="InParanoid" id="A0A1E7FZA6"/>
<reference evidence="3 4" key="1">
    <citation type="submission" date="2016-09" db="EMBL/GenBank/DDBJ databases">
        <title>Extensive genetic diversity and differential bi-allelic expression allows diatom success in the polar Southern Ocean.</title>
        <authorList>
            <consortium name="DOE Joint Genome Institute"/>
            <person name="Mock T."/>
            <person name="Otillar R.P."/>
            <person name="Strauss J."/>
            <person name="Dupont C."/>
            <person name="Frickenhaus S."/>
            <person name="Maumus F."/>
            <person name="Mcmullan M."/>
            <person name="Sanges R."/>
            <person name="Schmutz J."/>
            <person name="Toseland A."/>
            <person name="Valas R."/>
            <person name="Veluchamy A."/>
            <person name="Ward B.J."/>
            <person name="Allen A."/>
            <person name="Barry K."/>
            <person name="Falciatore A."/>
            <person name="Ferrante M."/>
            <person name="Fortunato A.E."/>
            <person name="Gloeckner G."/>
            <person name="Gruber A."/>
            <person name="Hipkin R."/>
            <person name="Janech M."/>
            <person name="Kroth P."/>
            <person name="Leese F."/>
            <person name="Lindquist E."/>
            <person name="Lyon B.R."/>
            <person name="Martin J."/>
            <person name="Mayer C."/>
            <person name="Parker M."/>
            <person name="Quesneville H."/>
            <person name="Raymond J."/>
            <person name="Uhlig C."/>
            <person name="Valentin K.U."/>
            <person name="Worden A.Z."/>
            <person name="Armbrust E.V."/>
            <person name="Bowler C."/>
            <person name="Green B."/>
            <person name="Moulton V."/>
            <person name="Van Oosterhout C."/>
            <person name="Grigoriev I."/>
        </authorList>
    </citation>
    <scope>NUCLEOTIDE SEQUENCE [LARGE SCALE GENOMIC DNA]</scope>
    <source>
        <strain evidence="3 4">CCMP1102</strain>
    </source>
</reference>
<keyword evidence="2" id="KW-1133">Transmembrane helix</keyword>
<evidence type="ECO:0000313" key="4">
    <source>
        <dbReference type="Proteomes" id="UP000095751"/>
    </source>
</evidence>
<sequence>MNYAPDDEERNGVNENLQNNSLSASSFFSSSGIDFNTIEDTFQVQVAGGREKEGEGEVVYSAEISSNNDEYAIVRLDDEDNSVVTTTTVFWTIYNGNIQNDKDDDDGDKKYGMIKEALLGKMNKCWVVVKEASITTTTTMDDDDNNNTNTNTIKKSFVNNPEELRQAVSSVKVMNNSSLLLDRENNKTPPPPPPPPYFIFAEDDDDTCFINRDAIDISSLKRRYRTNELHCIDDEKESSSTIIYSANLINFESNNNNNNNGKMIFWTIDEDSTNDDNENNNENNDGKDDPFSVIYSAYNDEQMEFIELFNPSDVVTTKLRIITSRIVRSVSHIRNLSSGLLGWLIYDDSKEEEEQQQGRKNEEIIMNHLKKRLSLLSMGLLSGGGWMWFWKANHQPSSVLGYRTIITQFLNDCLYGATTGILSNHTYFQILGESVAFLLFLRFIVINLLFKKLIGRRRINNNSNNDYYFLLKPVGINNPIVQNLSTISIMISNVILLSNSVL</sequence>
<feature type="compositionally biased region" description="Acidic residues" evidence="1">
    <location>
        <begin position="270"/>
        <end position="279"/>
    </location>
</feature>
<dbReference type="AlphaFoldDB" id="A0A1E7FZA6"/>
<dbReference type="GO" id="GO:0005654">
    <property type="term" value="C:nucleoplasm"/>
    <property type="evidence" value="ECO:0007669"/>
    <property type="project" value="TreeGrafter"/>
</dbReference>
<name>A0A1E7FZA6_9STRA</name>
<feature type="region of interest" description="Disordered" evidence="1">
    <location>
        <begin position="270"/>
        <end position="290"/>
    </location>
</feature>
<protein>
    <submittedName>
        <fullName evidence="3">Uncharacterized protein</fullName>
    </submittedName>
</protein>
<keyword evidence="2" id="KW-0812">Transmembrane</keyword>
<evidence type="ECO:0000256" key="1">
    <source>
        <dbReference type="SAM" id="MobiDB-lite"/>
    </source>
</evidence>
<dbReference type="PANTHER" id="PTHR16148">
    <property type="entry name" value="NF-KAPPA-B-REPRESSING FACTOR-RELATED"/>
    <property type="match status" value="1"/>
</dbReference>
<proteinExistence type="predicted"/>
<feature type="transmembrane region" description="Helical" evidence="2">
    <location>
        <begin position="373"/>
        <end position="390"/>
    </location>
</feature>
<dbReference type="GO" id="GO:0005730">
    <property type="term" value="C:nucleolus"/>
    <property type="evidence" value="ECO:0007669"/>
    <property type="project" value="TreeGrafter"/>
</dbReference>
<keyword evidence="4" id="KW-1185">Reference proteome</keyword>
<feature type="transmembrane region" description="Helical" evidence="2">
    <location>
        <begin position="427"/>
        <end position="450"/>
    </location>
</feature>
<accession>A0A1E7FZA6</accession>
<keyword evidence="2" id="KW-0472">Membrane</keyword>
<gene>
    <name evidence="3" type="ORF">FRACYDRAFT_259409</name>
</gene>
<dbReference type="PANTHER" id="PTHR16148:SF14">
    <property type="entry name" value="MYND-TYPE DOMAIN-CONTAINING PROTEIN"/>
    <property type="match status" value="1"/>
</dbReference>
<evidence type="ECO:0000313" key="3">
    <source>
        <dbReference type="EMBL" id="OEU23492.1"/>
    </source>
</evidence>
<evidence type="ECO:0000256" key="2">
    <source>
        <dbReference type="SAM" id="Phobius"/>
    </source>
</evidence>
<dbReference type="Proteomes" id="UP000095751">
    <property type="component" value="Unassembled WGS sequence"/>
</dbReference>
<dbReference type="KEGG" id="fcy:FRACYDRAFT_259409"/>
<organism evidence="3 4">
    <name type="scientific">Fragilariopsis cylindrus CCMP1102</name>
    <dbReference type="NCBI Taxonomy" id="635003"/>
    <lineage>
        <taxon>Eukaryota</taxon>
        <taxon>Sar</taxon>
        <taxon>Stramenopiles</taxon>
        <taxon>Ochrophyta</taxon>
        <taxon>Bacillariophyta</taxon>
        <taxon>Bacillariophyceae</taxon>
        <taxon>Bacillariophycidae</taxon>
        <taxon>Bacillariales</taxon>
        <taxon>Bacillariaceae</taxon>
        <taxon>Fragilariopsis</taxon>
    </lineage>
</organism>
<dbReference type="EMBL" id="KV784353">
    <property type="protein sequence ID" value="OEU23492.1"/>
    <property type="molecule type" value="Genomic_DNA"/>
</dbReference>